<organism evidence="8 9">
    <name type="scientific">Pycnococcus provasolii</name>
    <dbReference type="NCBI Taxonomy" id="41880"/>
    <lineage>
        <taxon>Eukaryota</taxon>
        <taxon>Viridiplantae</taxon>
        <taxon>Chlorophyta</taxon>
        <taxon>Pseudoscourfieldiophyceae</taxon>
        <taxon>Pseudoscourfieldiales</taxon>
        <taxon>Pycnococcaceae</taxon>
        <taxon>Pycnococcus</taxon>
    </lineage>
</organism>
<feature type="compositionally biased region" description="Basic and acidic residues" evidence="6">
    <location>
        <begin position="469"/>
        <end position="481"/>
    </location>
</feature>
<evidence type="ECO:0000313" key="8">
    <source>
        <dbReference type="EMBL" id="GHP02997.1"/>
    </source>
</evidence>
<dbReference type="SMART" id="SM00220">
    <property type="entry name" value="S_TKc"/>
    <property type="match status" value="1"/>
</dbReference>
<feature type="region of interest" description="Disordered" evidence="6">
    <location>
        <begin position="775"/>
        <end position="915"/>
    </location>
</feature>
<evidence type="ECO:0000256" key="5">
    <source>
        <dbReference type="PROSITE-ProRule" id="PRU10141"/>
    </source>
</evidence>
<feature type="compositionally biased region" description="Acidic residues" evidence="6">
    <location>
        <begin position="801"/>
        <end position="817"/>
    </location>
</feature>
<gene>
    <name evidence="8" type="ORF">PPROV_000175200</name>
</gene>
<evidence type="ECO:0000256" key="6">
    <source>
        <dbReference type="SAM" id="MobiDB-lite"/>
    </source>
</evidence>
<dbReference type="GO" id="GO:0005524">
    <property type="term" value="F:ATP binding"/>
    <property type="evidence" value="ECO:0007669"/>
    <property type="project" value="UniProtKB-UniRule"/>
</dbReference>
<dbReference type="InterPro" id="IPR000719">
    <property type="entry name" value="Prot_kinase_dom"/>
</dbReference>
<dbReference type="EMBL" id="BNJQ01000004">
    <property type="protein sequence ID" value="GHP02997.1"/>
    <property type="molecule type" value="Genomic_DNA"/>
</dbReference>
<dbReference type="PROSITE" id="PS00108">
    <property type="entry name" value="PROTEIN_KINASE_ST"/>
    <property type="match status" value="1"/>
</dbReference>
<dbReference type="Gene3D" id="3.30.200.20">
    <property type="entry name" value="Phosphorylase Kinase, domain 1"/>
    <property type="match status" value="1"/>
</dbReference>
<evidence type="ECO:0000256" key="3">
    <source>
        <dbReference type="ARBA" id="ARBA00022777"/>
    </source>
</evidence>
<evidence type="ECO:0000313" key="9">
    <source>
        <dbReference type="Proteomes" id="UP000660262"/>
    </source>
</evidence>
<proteinExistence type="predicted"/>
<feature type="region of interest" description="Disordered" evidence="6">
    <location>
        <begin position="1"/>
        <end position="47"/>
    </location>
</feature>
<reference evidence="8" key="1">
    <citation type="submission" date="2020-10" db="EMBL/GenBank/DDBJ databases">
        <title>Unveiling of a novel bifunctional photoreceptor, Dualchrome1, isolated from a cosmopolitan green alga.</title>
        <authorList>
            <person name="Suzuki S."/>
            <person name="Kawachi M."/>
        </authorList>
    </citation>
    <scope>NUCLEOTIDE SEQUENCE</scope>
    <source>
        <strain evidence="8">NIES 2893</strain>
    </source>
</reference>
<feature type="compositionally biased region" description="Low complexity" evidence="6">
    <location>
        <begin position="852"/>
        <end position="863"/>
    </location>
</feature>
<dbReference type="PANTHER" id="PTHR46699">
    <property type="entry name" value="SERINE/THREONINE-PROTEIN KINASE STN8, CHLOROPLASTIC-RELATED"/>
    <property type="match status" value="1"/>
</dbReference>
<keyword evidence="4 5" id="KW-0067">ATP-binding</keyword>
<dbReference type="Pfam" id="PF00069">
    <property type="entry name" value="Pkinase"/>
    <property type="match status" value="1"/>
</dbReference>
<feature type="compositionally biased region" description="Low complexity" evidence="6">
    <location>
        <begin position="10"/>
        <end position="20"/>
    </location>
</feature>
<feature type="binding site" evidence="5">
    <location>
        <position position="95"/>
    </location>
    <ligand>
        <name>ATP</name>
        <dbReference type="ChEBI" id="CHEBI:30616"/>
    </ligand>
</feature>
<dbReference type="InterPro" id="IPR008271">
    <property type="entry name" value="Ser/Thr_kinase_AS"/>
</dbReference>
<dbReference type="InterPro" id="IPR011009">
    <property type="entry name" value="Kinase-like_dom_sf"/>
</dbReference>
<comment type="caution">
    <text evidence="8">The sequence shown here is derived from an EMBL/GenBank/DDBJ whole genome shotgun (WGS) entry which is preliminary data.</text>
</comment>
<evidence type="ECO:0000259" key="7">
    <source>
        <dbReference type="PROSITE" id="PS50011"/>
    </source>
</evidence>
<feature type="region of interest" description="Disordered" evidence="6">
    <location>
        <begin position="423"/>
        <end position="543"/>
    </location>
</feature>
<accession>A0A830HD36</accession>
<dbReference type="Gene3D" id="1.10.510.10">
    <property type="entry name" value="Transferase(Phosphotransferase) domain 1"/>
    <property type="match status" value="1"/>
</dbReference>
<dbReference type="GO" id="GO:0004672">
    <property type="term" value="F:protein kinase activity"/>
    <property type="evidence" value="ECO:0007669"/>
    <property type="project" value="InterPro"/>
</dbReference>
<keyword evidence="3" id="KW-0418">Kinase</keyword>
<dbReference type="PROSITE" id="PS50011">
    <property type="entry name" value="PROTEIN_KINASE_DOM"/>
    <property type="match status" value="1"/>
</dbReference>
<keyword evidence="9" id="KW-1185">Reference proteome</keyword>
<evidence type="ECO:0000256" key="2">
    <source>
        <dbReference type="ARBA" id="ARBA00022741"/>
    </source>
</evidence>
<evidence type="ECO:0000256" key="4">
    <source>
        <dbReference type="ARBA" id="ARBA00022840"/>
    </source>
</evidence>
<feature type="compositionally biased region" description="Gly residues" evidence="6">
    <location>
        <begin position="483"/>
        <end position="492"/>
    </location>
</feature>
<keyword evidence="2 5" id="KW-0547">Nucleotide-binding</keyword>
<name>A0A830HD36_9CHLO</name>
<feature type="compositionally biased region" description="Gly residues" evidence="6">
    <location>
        <begin position="449"/>
        <end position="467"/>
    </location>
</feature>
<dbReference type="SUPFAM" id="SSF56112">
    <property type="entry name" value="Protein kinase-like (PK-like)"/>
    <property type="match status" value="1"/>
</dbReference>
<feature type="compositionally biased region" description="Acidic residues" evidence="6">
    <location>
        <begin position="895"/>
        <end position="915"/>
    </location>
</feature>
<feature type="domain" description="Protein kinase" evidence="7">
    <location>
        <begin position="66"/>
        <end position="421"/>
    </location>
</feature>
<evidence type="ECO:0000256" key="1">
    <source>
        <dbReference type="ARBA" id="ARBA00022679"/>
    </source>
</evidence>
<protein>
    <recommendedName>
        <fullName evidence="7">Protein kinase domain-containing protein</fullName>
    </recommendedName>
</protein>
<dbReference type="Proteomes" id="UP000660262">
    <property type="component" value="Unassembled WGS sequence"/>
</dbReference>
<dbReference type="AlphaFoldDB" id="A0A830HD36"/>
<feature type="compositionally biased region" description="Basic residues" evidence="6">
    <location>
        <begin position="38"/>
        <end position="47"/>
    </location>
</feature>
<sequence length="915" mass="98204">MMSSHQRLVSSSFGSSSSSLCGGGGPHGMRRSSSSSSRPRRFHARHSRTCAQLTEIGEKLDPARVAWLGDKLGEGSYGVVYEGELSGPTQRVVLKRVRPRVEWAEEFAEMERKLNAYVSKAAPGSCAPYLGSIEVPQNYVGNAPGTRLLRPGTWLVWQHEGTETLETIIGKPRNKALVELAKALDCDDELAAARTAFRQLVQSVQRLHIAGLVHRDVKPANIVLATNHRQLRLVDLGAACDLRMGTNFVPQEAVLDIMYSPPEKFVVPPETELDFSAAPGGRVGASALLSPLVWRRFEPGLFDSWSLGITLMQVCIPKLRTPRGLKAFNQELKNAGYELSRWRETYGERLTEKETWVLDAEGAMGWDLVEKLITPRLRPSSSLDSSDLEGSIYEVMGEAAIYRDAGPQRMSVDAALQHPFLAGASRSSSPSTLAYADKSPIRSSESKGSGEGTGVMGLFGFLTGGTGADRVRSDPPVERRKSGGSGWVGGGRADSSAARNGGGGSTGASAEEVELPDEGTRVSGADLKKANQRCDASNPPRRGERVAVLRTNGQWQHAKAMAGAPWGFVRLSLGVVDETNLLVKDIAAEDLASSVRRWVDGMPPVPAPPRRSARRGGQGDNLWNLAVDLLNLERRVGTARGTARKLAEKKVNEDTSSVEPAAAEAQLTELQSQLANLAQGLMESVTGTSGEKVKTRSAASSDKPAVQAVKLAEKPEPKKVEPVTEVEVVGAPEPVDDLERGARDAVVGAVRTVGAFGGLAARVVSDVLTEAFGGDVKDAKSEEEEPETIRATAERKSTGEDVQDVQDVQEEQEEGNEEYGRMRAKLRLLEEQVQMLESQMETMASPGKSDDPPSSSSSSSSSSTVASAGWVNEVANEVVEQEEEATASTALAEKQEEETTATAAEEEEETTAAQS</sequence>
<keyword evidence="1" id="KW-0808">Transferase</keyword>
<dbReference type="OrthoDB" id="10252171at2759"/>
<dbReference type="InterPro" id="IPR017441">
    <property type="entry name" value="Protein_kinase_ATP_BS"/>
</dbReference>
<dbReference type="PROSITE" id="PS00107">
    <property type="entry name" value="PROTEIN_KINASE_ATP"/>
    <property type="match status" value="1"/>
</dbReference>